<feature type="region of interest" description="Disordered" evidence="1">
    <location>
        <begin position="91"/>
        <end position="189"/>
    </location>
</feature>
<gene>
    <name evidence="2" type="ORF">BDW42DRAFT_191070</name>
</gene>
<dbReference type="OrthoDB" id="4157036at2759"/>
<feature type="region of interest" description="Disordered" evidence="1">
    <location>
        <begin position="494"/>
        <end position="513"/>
    </location>
</feature>
<feature type="compositionally biased region" description="Polar residues" evidence="1">
    <location>
        <begin position="395"/>
        <end position="408"/>
    </location>
</feature>
<feature type="compositionally biased region" description="Polar residues" evidence="1">
    <location>
        <begin position="418"/>
        <end position="439"/>
    </location>
</feature>
<sequence length="541" mass="58488">MFSCQSTPLPSEFSETIVVFESHRPNEDANPETNQEYSLSCPTDETSIYNAARTNSGIEGNPHHSELGSTVKNGLDARGAANMAMFLSRTSEPASHLAQHGSDPGAAQKSKNPWWQSLFGSDDHAPCSTDSEKDDGVSLPDELSRTTFSSRRQGQKAVSLDDTVSTARLSKWPGNIESPVSPVQPRYPPPMRPATPPGLPSFGTPEAIRYATQYAVRSAPSHRQTQRGDQAPTNRRRRRAASYGEWLRRLFGSSAAAQTRPSLQLRQLARAEDGTIVQGRFPYRNSGHGTHMGGRGLENHPFHRGTLPVAECNLVDGTIANLAQNASDTRGGHTARQRGSVLLDWRNQYPNREAGANSPAPKGALAALLRHVAASTGPASRPSARTTCPPLSHYHSCSSQPITTQPRASGTGPVYTIDPSTGCSLNTTRSPPDQESPQTDDQHGDTTIWHQFKHLLSTYLCCTCGSAPEQDTLLYPSNETYTTAHAWISNVSSVQNSSGNANPGNGSRSANPDSGRWWSGAWRSFRGFAARNVLVVDNVIA</sequence>
<dbReference type="AlphaFoldDB" id="A0A2J5I5M9"/>
<accession>A0A2J5I5M9</accession>
<dbReference type="EMBL" id="KZ559506">
    <property type="protein sequence ID" value="PLN85233.1"/>
    <property type="molecule type" value="Genomic_DNA"/>
</dbReference>
<reference evidence="3" key="1">
    <citation type="submission" date="2017-12" db="EMBL/GenBank/DDBJ databases">
        <authorList>
            <consortium name="DOE Joint Genome Institute"/>
            <person name="Mondo S.J."/>
            <person name="Kjaerbolling I."/>
            <person name="Vesth T.C."/>
            <person name="Frisvad J.C."/>
            <person name="Nybo J.L."/>
            <person name="Theobald S."/>
            <person name="Kuo A."/>
            <person name="Bowyer P."/>
            <person name="Matsuda Y."/>
            <person name="Lyhne E.K."/>
            <person name="Kogle M.E."/>
            <person name="Clum A."/>
            <person name="Lipzen A."/>
            <person name="Salamov A."/>
            <person name="Ngan C.Y."/>
            <person name="Daum C."/>
            <person name="Chiniquy J."/>
            <person name="Barry K."/>
            <person name="LaButti K."/>
            <person name="Haridas S."/>
            <person name="Simmons B.A."/>
            <person name="Magnuson J.K."/>
            <person name="Mortensen U.H."/>
            <person name="Larsen T.O."/>
            <person name="Grigoriev I.V."/>
            <person name="Baker S.E."/>
            <person name="Andersen M.R."/>
            <person name="Nordberg H.P."/>
            <person name="Cantor M.N."/>
            <person name="Hua S.X."/>
        </authorList>
    </citation>
    <scope>NUCLEOTIDE SEQUENCE [LARGE SCALE GENOMIC DNA]</scope>
    <source>
        <strain evidence="3">IBT 19404</strain>
    </source>
</reference>
<evidence type="ECO:0000256" key="1">
    <source>
        <dbReference type="SAM" id="MobiDB-lite"/>
    </source>
</evidence>
<name>A0A2J5I5M9_9EURO</name>
<keyword evidence="3" id="KW-1185">Reference proteome</keyword>
<feature type="compositionally biased region" description="Basic and acidic residues" evidence="1">
    <location>
        <begin position="121"/>
        <end position="136"/>
    </location>
</feature>
<feature type="region of interest" description="Disordered" evidence="1">
    <location>
        <begin position="216"/>
        <end position="240"/>
    </location>
</feature>
<feature type="region of interest" description="Disordered" evidence="1">
    <location>
        <begin position="376"/>
        <end position="444"/>
    </location>
</feature>
<feature type="compositionally biased region" description="Polar residues" evidence="1">
    <location>
        <begin position="109"/>
        <end position="119"/>
    </location>
</feature>
<feature type="compositionally biased region" description="Polar residues" evidence="1">
    <location>
        <begin position="221"/>
        <end position="233"/>
    </location>
</feature>
<evidence type="ECO:0000313" key="2">
    <source>
        <dbReference type="EMBL" id="PLN85233.1"/>
    </source>
</evidence>
<organism evidence="2 3">
    <name type="scientific">Aspergillus taichungensis</name>
    <dbReference type="NCBI Taxonomy" id="482145"/>
    <lineage>
        <taxon>Eukaryota</taxon>
        <taxon>Fungi</taxon>
        <taxon>Dikarya</taxon>
        <taxon>Ascomycota</taxon>
        <taxon>Pezizomycotina</taxon>
        <taxon>Eurotiomycetes</taxon>
        <taxon>Eurotiomycetidae</taxon>
        <taxon>Eurotiales</taxon>
        <taxon>Aspergillaceae</taxon>
        <taxon>Aspergillus</taxon>
        <taxon>Aspergillus subgen. Circumdati</taxon>
    </lineage>
</organism>
<protein>
    <submittedName>
        <fullName evidence="2">Uncharacterized protein</fullName>
    </submittedName>
</protein>
<dbReference type="Proteomes" id="UP000235023">
    <property type="component" value="Unassembled WGS sequence"/>
</dbReference>
<proteinExistence type="predicted"/>
<evidence type="ECO:0000313" key="3">
    <source>
        <dbReference type="Proteomes" id="UP000235023"/>
    </source>
</evidence>
<feature type="compositionally biased region" description="Low complexity" evidence="1">
    <location>
        <begin position="494"/>
        <end position="511"/>
    </location>
</feature>